<evidence type="ECO:0000256" key="4">
    <source>
        <dbReference type="ARBA" id="ARBA00023136"/>
    </source>
</evidence>
<feature type="transmembrane region" description="Helical" evidence="5">
    <location>
        <begin position="6"/>
        <end position="24"/>
    </location>
</feature>
<dbReference type="EMBL" id="JACJVP010000020">
    <property type="protein sequence ID" value="MBB6671300.1"/>
    <property type="molecule type" value="Genomic_DNA"/>
</dbReference>
<evidence type="ECO:0000256" key="1">
    <source>
        <dbReference type="ARBA" id="ARBA00004141"/>
    </source>
</evidence>
<evidence type="ECO:0000256" key="2">
    <source>
        <dbReference type="ARBA" id="ARBA00022692"/>
    </source>
</evidence>
<feature type="domain" description="TM2" evidence="6">
    <location>
        <begin position="2"/>
        <end position="50"/>
    </location>
</feature>
<evidence type="ECO:0000256" key="5">
    <source>
        <dbReference type="SAM" id="Phobius"/>
    </source>
</evidence>
<sequence length="67" mass="7339">MKNKIAAGVFGIVLGGLGVHKFYLGRIKMGVLYLLFCWTGIPSIVGIIEGVLYLTMSDPEFNERYAG</sequence>
<dbReference type="InterPro" id="IPR007829">
    <property type="entry name" value="TM2"/>
</dbReference>
<comment type="caution">
    <text evidence="7">The sequence shown here is derived from an EMBL/GenBank/DDBJ whole genome shotgun (WGS) entry which is preliminary data.</text>
</comment>
<organism evidence="7 8">
    <name type="scientific">Cohnella nanjingensis</name>
    <dbReference type="NCBI Taxonomy" id="1387779"/>
    <lineage>
        <taxon>Bacteria</taxon>
        <taxon>Bacillati</taxon>
        <taxon>Bacillota</taxon>
        <taxon>Bacilli</taxon>
        <taxon>Bacillales</taxon>
        <taxon>Paenibacillaceae</taxon>
        <taxon>Cohnella</taxon>
    </lineage>
</organism>
<keyword evidence="8" id="KW-1185">Reference proteome</keyword>
<protein>
    <submittedName>
        <fullName evidence="7">NINE protein</fullName>
    </submittedName>
</protein>
<keyword evidence="4 5" id="KW-0472">Membrane</keyword>
<evidence type="ECO:0000313" key="7">
    <source>
        <dbReference type="EMBL" id="MBB6671300.1"/>
    </source>
</evidence>
<dbReference type="Pfam" id="PF05154">
    <property type="entry name" value="TM2"/>
    <property type="match status" value="1"/>
</dbReference>
<dbReference type="Proteomes" id="UP000547209">
    <property type="component" value="Unassembled WGS sequence"/>
</dbReference>
<proteinExistence type="predicted"/>
<keyword evidence="3 5" id="KW-1133">Transmembrane helix</keyword>
<dbReference type="AlphaFoldDB" id="A0A7X0RPQ3"/>
<dbReference type="RefSeq" id="WP_185142786.1">
    <property type="nucleotide sequence ID" value="NZ_JACJVP010000020.1"/>
</dbReference>
<evidence type="ECO:0000313" key="8">
    <source>
        <dbReference type="Proteomes" id="UP000547209"/>
    </source>
</evidence>
<evidence type="ECO:0000256" key="3">
    <source>
        <dbReference type="ARBA" id="ARBA00022989"/>
    </source>
</evidence>
<comment type="subcellular location">
    <subcellularLocation>
        <location evidence="1">Membrane</location>
        <topology evidence="1">Multi-pass membrane protein</topology>
    </subcellularLocation>
</comment>
<reference evidence="7 8" key="1">
    <citation type="submission" date="2020-08" db="EMBL/GenBank/DDBJ databases">
        <title>Cohnella phylogeny.</title>
        <authorList>
            <person name="Dunlap C."/>
        </authorList>
    </citation>
    <scope>NUCLEOTIDE SEQUENCE [LARGE SCALE GENOMIC DNA]</scope>
    <source>
        <strain evidence="7 8">DSM 28246</strain>
    </source>
</reference>
<feature type="transmembrane region" description="Helical" evidence="5">
    <location>
        <begin position="31"/>
        <end position="54"/>
    </location>
</feature>
<dbReference type="GO" id="GO:0016020">
    <property type="term" value="C:membrane"/>
    <property type="evidence" value="ECO:0007669"/>
    <property type="project" value="UniProtKB-SubCell"/>
</dbReference>
<evidence type="ECO:0000259" key="6">
    <source>
        <dbReference type="Pfam" id="PF05154"/>
    </source>
</evidence>
<accession>A0A7X0RPQ3</accession>
<keyword evidence="2 5" id="KW-0812">Transmembrane</keyword>
<name>A0A7X0RPQ3_9BACL</name>
<gene>
    <name evidence="7" type="ORF">H7C19_11485</name>
</gene>